<keyword evidence="1" id="KW-0238">DNA-binding</keyword>
<dbReference type="AlphaFoldDB" id="A0A2A9D4M5"/>
<dbReference type="Gene3D" id="1.10.1900.10">
    <property type="entry name" value="c-terminal domain of poly(a) binding protein"/>
    <property type="match status" value="1"/>
</dbReference>
<comment type="caution">
    <text evidence="1">The sequence shown here is derived from an EMBL/GenBank/DDBJ whole genome shotgun (WGS) entry which is preliminary data.</text>
</comment>
<organism evidence="1 2">
    <name type="scientific">Serinibacter salmoneus</name>
    <dbReference type="NCBI Taxonomy" id="556530"/>
    <lineage>
        <taxon>Bacteria</taxon>
        <taxon>Bacillati</taxon>
        <taxon>Actinomycetota</taxon>
        <taxon>Actinomycetes</taxon>
        <taxon>Micrococcales</taxon>
        <taxon>Beutenbergiaceae</taxon>
        <taxon>Serinibacter</taxon>
    </lineage>
</organism>
<protein>
    <submittedName>
        <fullName evidence="1">DNA-binding ferritin-like protein (Dps family)</fullName>
    </submittedName>
</protein>
<name>A0A2A9D4M5_9MICO</name>
<dbReference type="Proteomes" id="UP000224915">
    <property type="component" value="Unassembled WGS sequence"/>
</dbReference>
<accession>A0A2A9D4M5</accession>
<reference evidence="1 2" key="1">
    <citation type="submission" date="2017-10" db="EMBL/GenBank/DDBJ databases">
        <title>Sequencing the genomes of 1000 actinobacteria strains.</title>
        <authorList>
            <person name="Klenk H.-P."/>
        </authorList>
    </citation>
    <scope>NUCLEOTIDE SEQUENCE [LARGE SCALE GENOMIC DNA]</scope>
    <source>
        <strain evidence="1 2">DSM 21801</strain>
    </source>
</reference>
<dbReference type="GO" id="GO:0003677">
    <property type="term" value="F:DNA binding"/>
    <property type="evidence" value="ECO:0007669"/>
    <property type="project" value="UniProtKB-KW"/>
</dbReference>
<dbReference type="EMBL" id="PDJD01000001">
    <property type="protein sequence ID" value="PFG21205.1"/>
    <property type="molecule type" value="Genomic_DNA"/>
</dbReference>
<proteinExistence type="predicted"/>
<dbReference type="InterPro" id="IPR008316">
    <property type="entry name" value="UCP029876"/>
</dbReference>
<keyword evidence="2" id="KW-1185">Reference proteome</keyword>
<evidence type="ECO:0000313" key="1">
    <source>
        <dbReference type="EMBL" id="PFG21205.1"/>
    </source>
</evidence>
<evidence type="ECO:0000313" key="2">
    <source>
        <dbReference type="Proteomes" id="UP000224915"/>
    </source>
</evidence>
<dbReference type="SUPFAM" id="SSF158560">
    <property type="entry name" value="BH3980-like"/>
    <property type="match status" value="1"/>
</dbReference>
<dbReference type="Pfam" id="PF06304">
    <property type="entry name" value="DUF1048"/>
    <property type="match status" value="1"/>
</dbReference>
<gene>
    <name evidence="1" type="ORF">ATL40_2828</name>
</gene>
<sequence>MWIEKLTGDLGQKKQYREFKARIAALPQPYRAAGKALERYLMYLGPANDGAVLVAMLGDLADLLEQAAADGTPLRQVVGEDPAEFADTFIAGYEGGSWIRRERERLADAIAEAERP</sequence>
<dbReference type="RefSeq" id="WP_098470071.1">
    <property type="nucleotide sequence ID" value="NZ_PDJD01000001.1"/>
</dbReference>
<dbReference type="OrthoDB" id="8083683at2"/>